<dbReference type="InterPro" id="IPR012337">
    <property type="entry name" value="RNaseH-like_sf"/>
</dbReference>
<accession>A0A6I9VR62</accession>
<dbReference type="Gene3D" id="3.30.420.10">
    <property type="entry name" value="Ribonuclease H-like superfamily/Ribonuclease H"/>
    <property type="match status" value="1"/>
</dbReference>
<dbReference type="KEGG" id="pbar:105423319"/>
<organism evidence="1 2">
    <name type="scientific">Pogonomyrmex barbatus</name>
    <name type="common">red harvester ant</name>
    <dbReference type="NCBI Taxonomy" id="144034"/>
    <lineage>
        <taxon>Eukaryota</taxon>
        <taxon>Metazoa</taxon>
        <taxon>Ecdysozoa</taxon>
        <taxon>Arthropoda</taxon>
        <taxon>Hexapoda</taxon>
        <taxon>Insecta</taxon>
        <taxon>Pterygota</taxon>
        <taxon>Neoptera</taxon>
        <taxon>Endopterygota</taxon>
        <taxon>Hymenoptera</taxon>
        <taxon>Apocrita</taxon>
        <taxon>Aculeata</taxon>
        <taxon>Formicoidea</taxon>
        <taxon>Formicidae</taxon>
        <taxon>Myrmicinae</taxon>
        <taxon>Pogonomyrmex</taxon>
    </lineage>
</organism>
<dbReference type="OrthoDB" id="6343797at2759"/>
<dbReference type="InterPro" id="IPR036397">
    <property type="entry name" value="RNaseH_sf"/>
</dbReference>
<dbReference type="GeneID" id="105423319"/>
<protein>
    <submittedName>
        <fullName evidence="2">Uncharacterized protein LOC105423319</fullName>
    </submittedName>
</protein>
<dbReference type="PANTHER" id="PTHR46585:SF1">
    <property type="entry name" value="CHROMO DOMAIN-CONTAINING PROTEIN"/>
    <property type="match status" value="1"/>
</dbReference>
<proteinExistence type="predicted"/>
<dbReference type="SUPFAM" id="SSF53098">
    <property type="entry name" value="Ribonuclease H-like"/>
    <property type="match status" value="1"/>
</dbReference>
<sequence length="225" mass="26991">MRPYSSFNRDHNYILTIIDASKYAWVVSLKSKKLLKKHNVNHYSTYMVKAYRSIVERFNRTFKNDMWKMFMLNDTYKWVDALSRLVSDYTARKHRTIGMRFADVTPPIVKRLLDGVQHDKDRKSSKIQSRPFDTREQVQDSFRKRTVYTPNWITEVFKIVKVQHTNPVTYLRIIAEKPSLELYEHELHRATHPDAYLVEKVLRKKGLRQVVGIRWIAQFVDKQKQ</sequence>
<dbReference type="Proteomes" id="UP000504615">
    <property type="component" value="Unplaced"/>
</dbReference>
<dbReference type="PANTHER" id="PTHR46585">
    <property type="entry name" value="INTEGRASE CORE DOMAIN CONTAINING PROTEIN"/>
    <property type="match status" value="1"/>
</dbReference>
<dbReference type="RefSeq" id="XP_011631327.1">
    <property type="nucleotide sequence ID" value="XM_011633025.1"/>
</dbReference>
<keyword evidence="1" id="KW-1185">Reference proteome</keyword>
<evidence type="ECO:0000313" key="2">
    <source>
        <dbReference type="RefSeq" id="XP_011631327.1"/>
    </source>
</evidence>
<reference evidence="2" key="1">
    <citation type="submission" date="2025-08" db="UniProtKB">
        <authorList>
            <consortium name="RefSeq"/>
        </authorList>
    </citation>
    <scope>IDENTIFICATION</scope>
</reference>
<name>A0A6I9VR62_9HYME</name>
<feature type="non-terminal residue" evidence="2">
    <location>
        <position position="225"/>
    </location>
</feature>
<dbReference type="GO" id="GO:0003676">
    <property type="term" value="F:nucleic acid binding"/>
    <property type="evidence" value="ECO:0007669"/>
    <property type="project" value="InterPro"/>
</dbReference>
<gene>
    <name evidence="2" type="primary">LOC105423319</name>
</gene>
<dbReference type="AlphaFoldDB" id="A0A6I9VR62"/>
<evidence type="ECO:0000313" key="1">
    <source>
        <dbReference type="Proteomes" id="UP000504615"/>
    </source>
</evidence>